<name>A0AAD9KUS9_RIDPI</name>
<comment type="caution">
    <text evidence="2">The sequence shown here is derived from an EMBL/GenBank/DDBJ whole genome shotgun (WGS) entry which is preliminary data.</text>
</comment>
<dbReference type="AlphaFoldDB" id="A0AAD9KUS9"/>
<feature type="compositionally biased region" description="Low complexity" evidence="1">
    <location>
        <begin position="8"/>
        <end position="20"/>
    </location>
</feature>
<dbReference type="InterPro" id="IPR027417">
    <property type="entry name" value="P-loop_NTPase"/>
</dbReference>
<dbReference type="Gene3D" id="3.40.50.300">
    <property type="entry name" value="P-loop containing nucleotide triphosphate hydrolases"/>
    <property type="match status" value="1"/>
</dbReference>
<evidence type="ECO:0000256" key="1">
    <source>
        <dbReference type="SAM" id="MobiDB-lite"/>
    </source>
</evidence>
<proteinExistence type="predicted"/>
<reference evidence="2" key="1">
    <citation type="journal article" date="2023" name="Mol. Biol. Evol.">
        <title>Third-Generation Sequencing Reveals the Adaptive Role of the Epigenome in Three Deep-Sea Polychaetes.</title>
        <authorList>
            <person name="Perez M."/>
            <person name="Aroh O."/>
            <person name="Sun Y."/>
            <person name="Lan Y."/>
            <person name="Juniper S.K."/>
            <person name="Young C.R."/>
            <person name="Angers B."/>
            <person name="Qian P.Y."/>
        </authorList>
    </citation>
    <scope>NUCLEOTIDE SEQUENCE</scope>
    <source>
        <strain evidence="2">R07B-5</strain>
    </source>
</reference>
<evidence type="ECO:0000313" key="3">
    <source>
        <dbReference type="Proteomes" id="UP001209878"/>
    </source>
</evidence>
<dbReference type="Proteomes" id="UP001209878">
    <property type="component" value="Unassembled WGS sequence"/>
</dbReference>
<organism evidence="2 3">
    <name type="scientific">Ridgeia piscesae</name>
    <name type="common">Tubeworm</name>
    <dbReference type="NCBI Taxonomy" id="27915"/>
    <lineage>
        <taxon>Eukaryota</taxon>
        <taxon>Metazoa</taxon>
        <taxon>Spiralia</taxon>
        <taxon>Lophotrochozoa</taxon>
        <taxon>Annelida</taxon>
        <taxon>Polychaeta</taxon>
        <taxon>Sedentaria</taxon>
        <taxon>Canalipalpata</taxon>
        <taxon>Sabellida</taxon>
        <taxon>Siboglinidae</taxon>
        <taxon>Ridgeia</taxon>
    </lineage>
</organism>
<sequence>MPPKKPVKAAPAKKPAAKAAAPEKKSLPEKLPEIEVSIKALSALLKEDAENKIKDSGRWPLIIDTVGQTATFLRYQDVNFLNAVSPSKMEPEVIRKALLGAVRYGKPVVLDMMEVNMYKTVETRFDEIQKGLLQSILDKSFIEKKLFLQLVKPEDGDDYKDHCFCEEDNFKFFLLTQNLTPEDELLRLTLPIKVV</sequence>
<dbReference type="EMBL" id="JAODUO010000571">
    <property type="protein sequence ID" value="KAK2177912.1"/>
    <property type="molecule type" value="Genomic_DNA"/>
</dbReference>
<protein>
    <submittedName>
        <fullName evidence="2">Uncharacterized protein</fullName>
    </submittedName>
</protein>
<feature type="region of interest" description="Disordered" evidence="1">
    <location>
        <begin position="1"/>
        <end position="26"/>
    </location>
</feature>
<gene>
    <name evidence="2" type="ORF">NP493_571g00034</name>
</gene>
<keyword evidence="3" id="KW-1185">Reference proteome</keyword>
<accession>A0AAD9KUS9</accession>
<evidence type="ECO:0000313" key="2">
    <source>
        <dbReference type="EMBL" id="KAK2177912.1"/>
    </source>
</evidence>